<gene>
    <name evidence="2" type="ORF">DLM85_16455</name>
</gene>
<evidence type="ECO:0008006" key="4">
    <source>
        <dbReference type="Google" id="ProtNLM"/>
    </source>
</evidence>
<evidence type="ECO:0000313" key="2">
    <source>
        <dbReference type="EMBL" id="RAK65130.1"/>
    </source>
</evidence>
<reference evidence="3" key="1">
    <citation type="submission" date="2018-05" db="EMBL/GenBank/DDBJ databases">
        <authorList>
            <person name="Nie L."/>
        </authorList>
    </citation>
    <scope>NUCLEOTIDE SEQUENCE [LARGE SCALE GENOMIC DNA]</scope>
    <source>
        <strain evidence="3">NL</strain>
    </source>
</reference>
<accession>A0A328BC95</accession>
<evidence type="ECO:0000256" key="1">
    <source>
        <dbReference type="SAM" id="SignalP"/>
    </source>
</evidence>
<dbReference type="Proteomes" id="UP000248553">
    <property type="component" value="Unassembled WGS sequence"/>
</dbReference>
<protein>
    <recommendedName>
        <fullName evidence="4">Secretion system C-terminal sorting domain-containing protein</fullName>
    </recommendedName>
</protein>
<comment type="caution">
    <text evidence="2">The sequence shown here is derived from an EMBL/GenBank/DDBJ whole genome shotgun (WGS) entry which is preliminary data.</text>
</comment>
<feature type="chain" id="PRO_5016305582" description="Secretion system C-terminal sorting domain-containing protein" evidence="1">
    <location>
        <begin position="35"/>
        <end position="825"/>
    </location>
</feature>
<sequence>MVGIFTTFEADKRFMKSLLLLIALVLSSGRTARAQTALLSEDFETGTLGGFTAVNGQQPPAWYVGPAPGNGPRWAGTTAAFVSTSAGTYGPLAGLSGVVHLYQDVTFPAQPADFVLRFDFRSQGALDVLLVPTSYQPTAGVRPAGPTVMQLSANLQSGGAYTSTWLRLPGALAGTTQRLIFTWASASAVPAALPAVLDNVLLTAGAPAALAGTYTLDRRQPRGPRNFQSLTDAVYQLNTAGTSAPVTVNIAAGQRFTELVPQLWGTNTDPVVFQKQGAGANPELQSGNIDLVGAHHLTFDGLDIVPGPEAVGREAGYAISGAFDQGSHDIRIRNARITMRQDQPHTKGIYQRNLLLASSGPADSALVNRRIRYENLQIQQSRHGIWVTAGVGNVPDFDVEVARVTIGDGTSGSIGYPAAGAGYEAYGMYFMRVNGLNVHDNLVQNVVSRTNAAVGIYAYDLMGPRPAVFANNRVRDIEFRHPADPAMFASLPALVRGLWLLQAPAFRALAAGHPLRVYNNEISELRHGLDPGAAQPTTRDGQTHGVLADLGGMAGSALLFAHNTVAVAAPAWAGFSSTALWVSTKNQQYGTAEVVNNLLLNLTPAISPVTATTVQAVVDVGIPATQATPPLTRVRMDHNDLVLATAGTQRRLGTYYAGPAAGTQAYAALAAWQTGTGFDQNSRSLDPQFGTGPRLRPTAAALDNAGTPLAAVTTDLEGTTRGAVPDVGAYEFGAGITAATTPRPALAQPWPVPFADELTVATPGTALGAGQLELLDALGRVVRRQAVPRYSEAVRLTGLHSLPPGAYWLRLSGPAGPQYTRQLVH</sequence>
<keyword evidence="1" id="KW-0732">Signal</keyword>
<proteinExistence type="predicted"/>
<organism evidence="2 3">
    <name type="scientific">Hymenobacter edaphi</name>
    <dbReference type="NCBI Taxonomy" id="2211146"/>
    <lineage>
        <taxon>Bacteria</taxon>
        <taxon>Pseudomonadati</taxon>
        <taxon>Bacteroidota</taxon>
        <taxon>Cytophagia</taxon>
        <taxon>Cytophagales</taxon>
        <taxon>Hymenobacteraceae</taxon>
        <taxon>Hymenobacter</taxon>
    </lineage>
</organism>
<dbReference type="EMBL" id="QHKM01000005">
    <property type="protein sequence ID" value="RAK65130.1"/>
    <property type="molecule type" value="Genomic_DNA"/>
</dbReference>
<feature type="signal peptide" evidence="1">
    <location>
        <begin position="1"/>
        <end position="34"/>
    </location>
</feature>
<dbReference type="AlphaFoldDB" id="A0A328BC95"/>
<dbReference type="InterPro" id="IPR012334">
    <property type="entry name" value="Pectin_lyas_fold"/>
</dbReference>
<name>A0A328BC95_9BACT</name>
<dbReference type="Gene3D" id="2.160.20.10">
    <property type="entry name" value="Single-stranded right-handed beta-helix, Pectin lyase-like"/>
    <property type="match status" value="1"/>
</dbReference>
<keyword evidence="3" id="KW-1185">Reference proteome</keyword>
<dbReference type="SUPFAM" id="SSF51126">
    <property type="entry name" value="Pectin lyase-like"/>
    <property type="match status" value="1"/>
</dbReference>
<evidence type="ECO:0000313" key="3">
    <source>
        <dbReference type="Proteomes" id="UP000248553"/>
    </source>
</evidence>
<dbReference type="InterPro" id="IPR011050">
    <property type="entry name" value="Pectin_lyase_fold/virulence"/>
</dbReference>